<dbReference type="Pfam" id="PF02910">
    <property type="entry name" value="Succ_DH_flav_C"/>
    <property type="match status" value="1"/>
</dbReference>
<dbReference type="Gene3D" id="3.90.700.10">
    <property type="entry name" value="Succinate dehydrogenase/fumarate reductase flavoprotein, catalytic domain"/>
    <property type="match status" value="1"/>
</dbReference>
<evidence type="ECO:0000256" key="10">
    <source>
        <dbReference type="PIRSR" id="PIRSR000171-1"/>
    </source>
</evidence>
<sequence length="569" mass="62374">MLEFDVLVVGSGGAGMRAALEAGQQAGVSVALMSKMFPTRSATGCAQGGINGVLKNTDPADSLDMHFFDTVKGSDYLGDQDAIEFFVGRMPDCIRELDYLGVPFSRNGEGFIAQRNFGGASSPRTCYSADKTGHVILHTLYEQCLKHGVKIFSEWYLLDLVVNDGQLHGVIALDLKTGQIISIAAKTVIMATGGAGRMYWLRTTNPFASTGDGMAACLRAGIALKDPEFIQFHPTGLAGTGILMSEASRGEGGYLLNKPGERFMQRYTPEKMELATRDLVSQAIETEIREGRGFGEGMQAYVHLDLRHLGKEKILERLPQIRDLAITFEQVDPVKAPIPIRPTCHYSMGGIDVVDYRTCATAIDGVFAAGECSCVSIHGANRLGGNSLADVIAFGKQAGCSAACHSREKTFTGNSHLAAVAAQWEETFRSVTGRTAGSPVASIRDRLAETMWDNVGVFRRQTDMETATRRLDQLWEEYQHAAVPDTNRVYNTNFVNYIELGSLLTVARAVVLGALHRRESRGCHLREDYPQRDDENFLSHTLVSLKDSRYQIAYRPVSITKYPPAERNY</sequence>
<dbReference type="PIRSF" id="PIRSF000171">
    <property type="entry name" value="SDHA_APRA_LASPO"/>
    <property type="match status" value="1"/>
</dbReference>
<keyword evidence="4" id="KW-0813">Transport</keyword>
<dbReference type="GO" id="GO:0050660">
    <property type="term" value="F:flavin adenine dinucleotide binding"/>
    <property type="evidence" value="ECO:0007669"/>
    <property type="project" value="InterPro"/>
</dbReference>
<accession>A0A498QYU3</accession>
<dbReference type="Gene3D" id="4.10.80.40">
    <property type="entry name" value="succinate dehydrogenase protein domain"/>
    <property type="match status" value="1"/>
</dbReference>
<dbReference type="Pfam" id="PF00890">
    <property type="entry name" value="FAD_binding_2"/>
    <property type="match status" value="1"/>
</dbReference>
<reference evidence="13 14" key="1">
    <citation type="submission" date="2018-06" db="EMBL/GenBank/DDBJ databases">
        <authorList>
            <person name="Strepis N."/>
        </authorList>
    </citation>
    <scope>NUCLEOTIDE SEQUENCE [LARGE SCALE GENOMIC DNA]</scope>
    <source>
        <strain evidence="13">LUCI</strain>
    </source>
</reference>
<evidence type="ECO:0000256" key="4">
    <source>
        <dbReference type="ARBA" id="ARBA00022448"/>
    </source>
</evidence>
<keyword evidence="6" id="KW-0274">FAD</keyword>
<dbReference type="Gene3D" id="3.50.50.60">
    <property type="entry name" value="FAD/NAD(P)-binding domain"/>
    <property type="match status" value="1"/>
</dbReference>
<dbReference type="Proteomes" id="UP000277811">
    <property type="component" value="Unassembled WGS sequence"/>
</dbReference>
<dbReference type="InterPro" id="IPR027477">
    <property type="entry name" value="Succ_DH/fumarate_Rdtase_cat_sf"/>
</dbReference>
<keyword evidence="8" id="KW-0560">Oxidoreductase</keyword>
<feature type="domain" description="FAD-dependent oxidoreductase 2 FAD-binding" evidence="11">
    <location>
        <begin position="5"/>
        <end position="388"/>
    </location>
</feature>
<dbReference type="SUPFAM" id="SSF46977">
    <property type="entry name" value="Succinate dehydrogenase/fumarate reductase flavoprotein C-terminal domain"/>
    <property type="match status" value="1"/>
</dbReference>
<evidence type="ECO:0000256" key="2">
    <source>
        <dbReference type="ARBA" id="ARBA00004170"/>
    </source>
</evidence>
<keyword evidence="7" id="KW-0249">Electron transport</keyword>
<dbReference type="GO" id="GO:0000104">
    <property type="term" value="F:succinate dehydrogenase activity"/>
    <property type="evidence" value="ECO:0007669"/>
    <property type="project" value="TreeGrafter"/>
</dbReference>
<dbReference type="AlphaFoldDB" id="A0A498QYU3"/>
<organism evidence="13 14">
    <name type="scientific">Lucifera butyrica</name>
    <dbReference type="NCBI Taxonomy" id="1351585"/>
    <lineage>
        <taxon>Bacteria</taxon>
        <taxon>Bacillati</taxon>
        <taxon>Bacillota</taxon>
        <taxon>Negativicutes</taxon>
        <taxon>Veillonellales</taxon>
        <taxon>Veillonellaceae</taxon>
        <taxon>Lucifera</taxon>
    </lineage>
</organism>
<dbReference type="NCBIfam" id="TIGR01812">
    <property type="entry name" value="sdhA_frdA_Gneg"/>
    <property type="match status" value="1"/>
</dbReference>
<dbReference type="InterPro" id="IPR037099">
    <property type="entry name" value="Fum_R/Succ_DH_flav-like_C_sf"/>
</dbReference>
<evidence type="ECO:0000256" key="5">
    <source>
        <dbReference type="ARBA" id="ARBA00022630"/>
    </source>
</evidence>
<dbReference type="PANTHER" id="PTHR11632">
    <property type="entry name" value="SUCCINATE DEHYDROGENASE 2 FLAVOPROTEIN SUBUNIT"/>
    <property type="match status" value="1"/>
</dbReference>
<dbReference type="PANTHER" id="PTHR11632:SF51">
    <property type="entry name" value="SUCCINATE DEHYDROGENASE [UBIQUINONE] FLAVOPROTEIN SUBUNIT, MITOCHONDRIAL"/>
    <property type="match status" value="1"/>
</dbReference>
<dbReference type="GO" id="GO:0009061">
    <property type="term" value="P:anaerobic respiration"/>
    <property type="evidence" value="ECO:0007669"/>
    <property type="project" value="TreeGrafter"/>
</dbReference>
<dbReference type="PRINTS" id="PR00411">
    <property type="entry name" value="PNDRDTASEI"/>
</dbReference>
<evidence type="ECO:0000256" key="1">
    <source>
        <dbReference type="ARBA" id="ARBA00001974"/>
    </source>
</evidence>
<dbReference type="PRINTS" id="PR00368">
    <property type="entry name" value="FADPNR"/>
</dbReference>
<protein>
    <submittedName>
        <fullName evidence="13">Pyridine nucleotide disulphide reductase class-i signature</fullName>
    </submittedName>
</protein>
<dbReference type="FunFam" id="3.90.700.10:FF:000003">
    <property type="entry name" value="Fumarate reductase flavoprotein subunit"/>
    <property type="match status" value="1"/>
</dbReference>
<keyword evidence="5" id="KW-0285">Flavoprotein</keyword>
<evidence type="ECO:0000256" key="3">
    <source>
        <dbReference type="ARBA" id="ARBA00008040"/>
    </source>
</evidence>
<feature type="active site" description="Proton acceptor" evidence="10">
    <location>
        <position position="277"/>
    </location>
</feature>
<dbReference type="EMBL" id="UPPP01000055">
    <property type="protein sequence ID" value="VBB05366.1"/>
    <property type="molecule type" value="Genomic_DNA"/>
</dbReference>
<dbReference type="GO" id="GO:0022900">
    <property type="term" value="P:electron transport chain"/>
    <property type="evidence" value="ECO:0007669"/>
    <property type="project" value="InterPro"/>
</dbReference>
<dbReference type="SUPFAM" id="SSF51905">
    <property type="entry name" value="FAD/NAD(P)-binding domain"/>
    <property type="match status" value="1"/>
</dbReference>
<dbReference type="OrthoDB" id="9806724at2"/>
<dbReference type="InterPro" id="IPR015939">
    <property type="entry name" value="Fum_Rdtase/Succ_DH_flav-like_C"/>
</dbReference>
<gene>
    <name evidence="13" type="ORF">LUCI_0575</name>
</gene>
<dbReference type="RefSeq" id="WP_122626361.1">
    <property type="nucleotide sequence ID" value="NZ_UPPP01000055.1"/>
</dbReference>
<dbReference type="GO" id="GO:0033765">
    <property type="term" value="F:steroid dehydrogenase activity, acting on the CH-CH group of donors"/>
    <property type="evidence" value="ECO:0007669"/>
    <property type="project" value="UniProtKB-ARBA"/>
</dbReference>
<comment type="similarity">
    <text evidence="3">Belongs to the FAD-dependent oxidoreductase 2 family. FRD/SDH subfamily.</text>
</comment>
<comment type="subcellular location">
    <subcellularLocation>
        <location evidence="2">Membrane</location>
        <topology evidence="2">Peripheral membrane protein</topology>
    </subcellularLocation>
</comment>
<feature type="domain" description="Fumarate reductase/succinate dehydrogenase flavoprotein-like C-terminal" evidence="12">
    <location>
        <begin position="444"/>
        <end position="569"/>
    </location>
</feature>
<evidence type="ECO:0000256" key="7">
    <source>
        <dbReference type="ARBA" id="ARBA00022982"/>
    </source>
</evidence>
<name>A0A498QYU3_9FIRM</name>
<dbReference type="InterPro" id="IPR014006">
    <property type="entry name" value="Succ_Dhase_FrdA_Gneg"/>
</dbReference>
<dbReference type="GO" id="GO:0005886">
    <property type="term" value="C:plasma membrane"/>
    <property type="evidence" value="ECO:0007669"/>
    <property type="project" value="TreeGrafter"/>
</dbReference>
<evidence type="ECO:0000313" key="13">
    <source>
        <dbReference type="EMBL" id="VBB05366.1"/>
    </source>
</evidence>
<evidence type="ECO:0000256" key="9">
    <source>
        <dbReference type="ARBA" id="ARBA00023136"/>
    </source>
</evidence>
<dbReference type="SUPFAM" id="SSF56425">
    <property type="entry name" value="Succinate dehydrogenase/fumarate reductase flavoprotein, catalytic domain"/>
    <property type="match status" value="1"/>
</dbReference>
<comment type="cofactor">
    <cofactor evidence="1">
        <name>FAD</name>
        <dbReference type="ChEBI" id="CHEBI:57692"/>
    </cofactor>
</comment>
<proteinExistence type="inferred from homology"/>
<evidence type="ECO:0000256" key="8">
    <source>
        <dbReference type="ARBA" id="ARBA00023002"/>
    </source>
</evidence>
<dbReference type="Gene3D" id="1.20.58.100">
    <property type="entry name" value="Fumarate reductase/succinate dehydrogenase flavoprotein-like, C-terminal domain"/>
    <property type="match status" value="1"/>
</dbReference>
<dbReference type="InterPro" id="IPR030664">
    <property type="entry name" value="SdhA/FrdA/AprA"/>
</dbReference>
<evidence type="ECO:0000259" key="11">
    <source>
        <dbReference type="Pfam" id="PF00890"/>
    </source>
</evidence>
<evidence type="ECO:0000259" key="12">
    <source>
        <dbReference type="Pfam" id="PF02910"/>
    </source>
</evidence>
<dbReference type="InterPro" id="IPR003953">
    <property type="entry name" value="FAD-dep_OxRdtase_2_FAD-bd"/>
</dbReference>
<keyword evidence="9" id="KW-0472">Membrane</keyword>
<evidence type="ECO:0000313" key="14">
    <source>
        <dbReference type="Proteomes" id="UP000277811"/>
    </source>
</evidence>
<evidence type="ECO:0000256" key="6">
    <source>
        <dbReference type="ARBA" id="ARBA00022827"/>
    </source>
</evidence>
<dbReference type="InterPro" id="IPR036188">
    <property type="entry name" value="FAD/NAD-bd_sf"/>
</dbReference>
<keyword evidence="14" id="KW-1185">Reference proteome</keyword>
<dbReference type="GO" id="GO:0009055">
    <property type="term" value="F:electron transfer activity"/>
    <property type="evidence" value="ECO:0007669"/>
    <property type="project" value="TreeGrafter"/>
</dbReference>